<keyword evidence="3 5" id="KW-1133">Transmembrane helix</keyword>
<evidence type="ECO:0000256" key="2">
    <source>
        <dbReference type="ARBA" id="ARBA00022692"/>
    </source>
</evidence>
<dbReference type="EMBL" id="CP158299">
    <property type="protein sequence ID" value="XBV84986.1"/>
    <property type="molecule type" value="Genomic_DNA"/>
</dbReference>
<dbReference type="KEGG" id="dsc:ABOD76_16295"/>
<gene>
    <name evidence="6" type="ORF">ABOD76_16295</name>
</gene>
<protein>
    <submittedName>
        <fullName evidence="6">LrgB family protein</fullName>
    </submittedName>
</protein>
<dbReference type="PANTHER" id="PTHR30249:SF0">
    <property type="entry name" value="PLASTIDAL GLYCOLATE_GLYCERATE TRANSLOCATOR 1, CHLOROPLASTIC"/>
    <property type="match status" value="1"/>
</dbReference>
<evidence type="ECO:0000256" key="3">
    <source>
        <dbReference type="ARBA" id="ARBA00022989"/>
    </source>
</evidence>
<keyword evidence="4 5" id="KW-0472">Membrane</keyword>
<dbReference type="GO" id="GO:0016020">
    <property type="term" value="C:membrane"/>
    <property type="evidence" value="ECO:0007669"/>
    <property type="project" value="UniProtKB-SubCell"/>
</dbReference>
<reference evidence="6" key="1">
    <citation type="submission" date="2024-06" db="EMBL/GenBank/DDBJ databases">
        <title>Draft Genome Sequence of Deinococcus sonorensis Type Strain KR-87, a Biofilm Producing Representative of the Genus Deinococcus.</title>
        <authorList>
            <person name="Boren L.S."/>
            <person name="Grosso R.A."/>
            <person name="Hugenberg-Cox A.N."/>
            <person name="Hill J.T.E."/>
            <person name="Albert C.M."/>
            <person name="Tuohy J.M."/>
        </authorList>
    </citation>
    <scope>NUCLEOTIDE SEQUENCE</scope>
    <source>
        <strain evidence="6">KR-87</strain>
    </source>
</reference>
<feature type="transmembrane region" description="Helical" evidence="5">
    <location>
        <begin position="61"/>
        <end position="77"/>
    </location>
</feature>
<dbReference type="Pfam" id="PF04172">
    <property type="entry name" value="LrgB"/>
    <property type="match status" value="1"/>
</dbReference>
<comment type="subcellular location">
    <subcellularLocation>
        <location evidence="1">Membrane</location>
        <topology evidence="1">Multi-pass membrane protein</topology>
    </subcellularLocation>
</comment>
<proteinExistence type="predicted"/>
<sequence>MSAPMLWLAVSLLAYALGAALQARTRSPLMNPTLIACLIVVPLLLLTRTSYAAYSADARPLSALLTPAVVALAVPLYRQRALIRRAWRAVLLGGVAGTLLSSAVNALGARLVQAPREVRLALITDPVTSPVAYAIAQRLHGAPSLAAAFVILVGLIGAVALPGLLTRLGVHAPVARGIALGAVAHGIGTGRAREESDLTGAAASVGMCLGALVITLVSAVL</sequence>
<dbReference type="AlphaFoldDB" id="A0AAU7UA82"/>
<feature type="transmembrane region" description="Helical" evidence="5">
    <location>
        <begin position="32"/>
        <end position="54"/>
    </location>
</feature>
<accession>A0AAU7UA82</accession>
<dbReference type="InterPro" id="IPR007300">
    <property type="entry name" value="CidB/LrgB"/>
</dbReference>
<dbReference type="RefSeq" id="WP_350243023.1">
    <property type="nucleotide sequence ID" value="NZ_CP158299.1"/>
</dbReference>
<feature type="transmembrane region" description="Helical" evidence="5">
    <location>
        <begin position="145"/>
        <end position="164"/>
    </location>
</feature>
<dbReference type="PANTHER" id="PTHR30249">
    <property type="entry name" value="PUTATIVE SEROTONIN TRANSPORTER"/>
    <property type="match status" value="1"/>
</dbReference>
<feature type="transmembrane region" description="Helical" evidence="5">
    <location>
        <begin position="200"/>
        <end position="220"/>
    </location>
</feature>
<evidence type="ECO:0000256" key="1">
    <source>
        <dbReference type="ARBA" id="ARBA00004141"/>
    </source>
</evidence>
<name>A0AAU7UA82_9DEIO</name>
<feature type="transmembrane region" description="Helical" evidence="5">
    <location>
        <begin position="89"/>
        <end position="112"/>
    </location>
</feature>
<organism evidence="6">
    <name type="scientific">Deinococcus sonorensis KR-87</name>
    <dbReference type="NCBI Taxonomy" id="694439"/>
    <lineage>
        <taxon>Bacteria</taxon>
        <taxon>Thermotogati</taxon>
        <taxon>Deinococcota</taxon>
        <taxon>Deinococci</taxon>
        <taxon>Deinococcales</taxon>
        <taxon>Deinococcaceae</taxon>
        <taxon>Deinococcus</taxon>
    </lineage>
</organism>
<evidence type="ECO:0000313" key="6">
    <source>
        <dbReference type="EMBL" id="XBV84986.1"/>
    </source>
</evidence>
<evidence type="ECO:0000256" key="4">
    <source>
        <dbReference type="ARBA" id="ARBA00023136"/>
    </source>
</evidence>
<keyword evidence="2 5" id="KW-0812">Transmembrane</keyword>
<evidence type="ECO:0000256" key="5">
    <source>
        <dbReference type="SAM" id="Phobius"/>
    </source>
</evidence>